<keyword evidence="1" id="KW-1133">Transmembrane helix</keyword>
<protein>
    <submittedName>
        <fullName evidence="2">Uncharacterized protein</fullName>
    </submittedName>
</protein>
<feature type="transmembrane region" description="Helical" evidence="1">
    <location>
        <begin position="98"/>
        <end position="122"/>
    </location>
</feature>
<sequence length="166" mass="19141">MTLATHIVIAGAITRPIAGAHPALLFLVSLASHYLADAIPHWDYDIRSVPDEHKQNPDAIRWNFSDRVFWKDISRFGIDACIGFGVLLFFLWPESWPAFFKIFLISAGSVLPDFLQGVYFSRKAEFLRPIQRLHDFFHTRLRLGPYPLIGIPFQALFFFLSIYFLP</sequence>
<evidence type="ECO:0000256" key="1">
    <source>
        <dbReference type="SAM" id="Phobius"/>
    </source>
</evidence>
<keyword evidence="1" id="KW-0472">Membrane</keyword>
<reference evidence="2 3" key="1">
    <citation type="journal article" date="2016" name="Nat. Commun.">
        <title>Thousands of microbial genomes shed light on interconnected biogeochemical processes in an aquifer system.</title>
        <authorList>
            <person name="Anantharaman K."/>
            <person name="Brown C.T."/>
            <person name="Hug L.A."/>
            <person name="Sharon I."/>
            <person name="Castelle C.J."/>
            <person name="Probst A.J."/>
            <person name="Thomas B.C."/>
            <person name="Singh A."/>
            <person name="Wilkins M.J."/>
            <person name="Karaoz U."/>
            <person name="Brodie E.L."/>
            <person name="Williams K.H."/>
            <person name="Hubbard S.S."/>
            <person name="Banfield J.F."/>
        </authorList>
    </citation>
    <scope>NUCLEOTIDE SEQUENCE [LARGE SCALE GENOMIC DNA]</scope>
</reference>
<comment type="caution">
    <text evidence="2">The sequence shown here is derived from an EMBL/GenBank/DDBJ whole genome shotgun (WGS) entry which is preliminary data.</text>
</comment>
<feature type="transmembrane region" description="Helical" evidence="1">
    <location>
        <begin position="143"/>
        <end position="165"/>
    </location>
</feature>
<dbReference type="AlphaFoldDB" id="A0A1G2K3E8"/>
<accession>A0A1G2K3E8</accession>
<evidence type="ECO:0000313" key="2">
    <source>
        <dbReference type="EMBL" id="OGZ92978.1"/>
    </source>
</evidence>
<proteinExistence type="predicted"/>
<organism evidence="2 3">
    <name type="scientific">Candidatus Sungbacteria bacterium GWC2_49_10</name>
    <dbReference type="NCBI Taxonomy" id="1802263"/>
    <lineage>
        <taxon>Bacteria</taxon>
        <taxon>Candidatus Sungiibacteriota</taxon>
    </lineage>
</organism>
<gene>
    <name evidence="2" type="ORF">A2131_01325</name>
</gene>
<dbReference type="EMBL" id="MHQB01000048">
    <property type="protein sequence ID" value="OGZ92978.1"/>
    <property type="molecule type" value="Genomic_DNA"/>
</dbReference>
<feature type="transmembrane region" description="Helical" evidence="1">
    <location>
        <begin position="73"/>
        <end position="92"/>
    </location>
</feature>
<name>A0A1G2K3E8_9BACT</name>
<evidence type="ECO:0000313" key="3">
    <source>
        <dbReference type="Proteomes" id="UP000177392"/>
    </source>
</evidence>
<keyword evidence="1" id="KW-0812">Transmembrane</keyword>
<dbReference type="Proteomes" id="UP000177392">
    <property type="component" value="Unassembled WGS sequence"/>
</dbReference>